<keyword evidence="2" id="KW-0539">Nucleus</keyword>
<evidence type="ECO:0000313" key="5">
    <source>
        <dbReference type="Proteomes" id="UP000765509"/>
    </source>
</evidence>
<dbReference type="InterPro" id="IPR016197">
    <property type="entry name" value="Chromo-like_dom_sf"/>
</dbReference>
<feature type="domain" description="Chromo" evidence="3">
    <location>
        <begin position="84"/>
        <end position="145"/>
    </location>
</feature>
<dbReference type="InterPro" id="IPR056924">
    <property type="entry name" value="SH3_Tf2-1"/>
</dbReference>
<evidence type="ECO:0000256" key="1">
    <source>
        <dbReference type="ARBA" id="ARBA00004123"/>
    </source>
</evidence>
<dbReference type="Pfam" id="PF00385">
    <property type="entry name" value="Chromo"/>
    <property type="match status" value="1"/>
</dbReference>
<gene>
    <name evidence="4" type="ORF">O181_028185</name>
</gene>
<evidence type="ECO:0000259" key="3">
    <source>
        <dbReference type="PROSITE" id="PS50013"/>
    </source>
</evidence>
<dbReference type="AlphaFoldDB" id="A0A9Q3H3Y4"/>
<dbReference type="SUPFAM" id="SSF54160">
    <property type="entry name" value="Chromo domain-like"/>
    <property type="match status" value="1"/>
</dbReference>
<evidence type="ECO:0000256" key="2">
    <source>
        <dbReference type="ARBA" id="ARBA00023242"/>
    </source>
</evidence>
<dbReference type="Proteomes" id="UP000765509">
    <property type="component" value="Unassembled WGS sequence"/>
</dbReference>
<dbReference type="Pfam" id="PF24626">
    <property type="entry name" value="SH3_Tf2-1"/>
    <property type="match status" value="1"/>
</dbReference>
<accession>A0A9Q3H3Y4</accession>
<protein>
    <recommendedName>
        <fullName evidence="3">Chromo domain-containing protein</fullName>
    </recommendedName>
</protein>
<dbReference type="PANTHER" id="PTHR22812">
    <property type="entry name" value="CHROMOBOX PROTEIN"/>
    <property type="match status" value="1"/>
</dbReference>
<organism evidence="4 5">
    <name type="scientific">Austropuccinia psidii MF-1</name>
    <dbReference type="NCBI Taxonomy" id="1389203"/>
    <lineage>
        <taxon>Eukaryota</taxon>
        <taxon>Fungi</taxon>
        <taxon>Dikarya</taxon>
        <taxon>Basidiomycota</taxon>
        <taxon>Pucciniomycotina</taxon>
        <taxon>Pucciniomycetes</taxon>
        <taxon>Pucciniales</taxon>
        <taxon>Sphaerophragmiaceae</taxon>
        <taxon>Austropuccinia</taxon>
    </lineage>
</organism>
<dbReference type="InterPro" id="IPR023780">
    <property type="entry name" value="Chromo_domain"/>
</dbReference>
<proteinExistence type="predicted"/>
<sequence>MVWLSSKNIKSTTPTKKLSERWLGPFPILKKVSTPGYHLKLPCQWKSIHPVFHISLLEPIKTSTISNRHQEPLPPIIIEEEEEWEVSQILDSKLKRGKLWYLVEWKGFSQDPERSTWETTENIKNFPELIKDFNSLYPDKPGPNPSVA</sequence>
<dbReference type="PROSITE" id="PS50013">
    <property type="entry name" value="CHROMO_2"/>
    <property type="match status" value="1"/>
</dbReference>
<dbReference type="GO" id="GO:0006338">
    <property type="term" value="P:chromatin remodeling"/>
    <property type="evidence" value="ECO:0007669"/>
    <property type="project" value="UniProtKB-ARBA"/>
</dbReference>
<dbReference type="InterPro" id="IPR051219">
    <property type="entry name" value="Heterochromatin_chromo-domain"/>
</dbReference>
<name>A0A9Q3H3Y4_9BASI</name>
<dbReference type="SMART" id="SM00298">
    <property type="entry name" value="CHROMO"/>
    <property type="match status" value="1"/>
</dbReference>
<dbReference type="InterPro" id="IPR000953">
    <property type="entry name" value="Chromo/chromo_shadow_dom"/>
</dbReference>
<dbReference type="GO" id="GO:0005634">
    <property type="term" value="C:nucleus"/>
    <property type="evidence" value="ECO:0007669"/>
    <property type="project" value="UniProtKB-SubCell"/>
</dbReference>
<dbReference type="Gene3D" id="2.40.50.40">
    <property type="match status" value="1"/>
</dbReference>
<keyword evidence="5" id="KW-1185">Reference proteome</keyword>
<comment type="caution">
    <text evidence="4">The sequence shown here is derived from an EMBL/GenBank/DDBJ whole genome shotgun (WGS) entry which is preliminary data.</text>
</comment>
<reference evidence="4" key="1">
    <citation type="submission" date="2021-03" db="EMBL/GenBank/DDBJ databases">
        <title>Draft genome sequence of rust myrtle Austropuccinia psidii MF-1, a brazilian biotype.</title>
        <authorList>
            <person name="Quecine M.C."/>
            <person name="Pachon D.M.R."/>
            <person name="Bonatelli M.L."/>
            <person name="Correr F.H."/>
            <person name="Franceschini L.M."/>
            <person name="Leite T.F."/>
            <person name="Margarido G.R.A."/>
            <person name="Almeida C.A."/>
            <person name="Ferrarezi J.A."/>
            <person name="Labate C.A."/>
        </authorList>
    </citation>
    <scope>NUCLEOTIDE SEQUENCE</scope>
    <source>
        <strain evidence="4">MF-1</strain>
    </source>
</reference>
<dbReference type="CDD" id="cd00024">
    <property type="entry name" value="CD_CSD"/>
    <property type="match status" value="1"/>
</dbReference>
<comment type="subcellular location">
    <subcellularLocation>
        <location evidence="1">Nucleus</location>
    </subcellularLocation>
</comment>
<evidence type="ECO:0000313" key="4">
    <source>
        <dbReference type="EMBL" id="MBW0488470.1"/>
    </source>
</evidence>
<dbReference type="EMBL" id="AVOT02009619">
    <property type="protein sequence ID" value="MBW0488470.1"/>
    <property type="molecule type" value="Genomic_DNA"/>
</dbReference>